<evidence type="ECO:0000313" key="3">
    <source>
        <dbReference type="Proteomes" id="UP000681720"/>
    </source>
</evidence>
<gene>
    <name evidence="2" type="ORF">GIL414_LOCUS49084</name>
</gene>
<protein>
    <submittedName>
        <fullName evidence="2">Uncharacterized protein</fullName>
    </submittedName>
</protein>
<accession>A0A8S3C4H1</accession>
<organism evidence="2 3">
    <name type="scientific">Rotaria magnacalcarata</name>
    <dbReference type="NCBI Taxonomy" id="392030"/>
    <lineage>
        <taxon>Eukaryota</taxon>
        <taxon>Metazoa</taxon>
        <taxon>Spiralia</taxon>
        <taxon>Gnathifera</taxon>
        <taxon>Rotifera</taxon>
        <taxon>Eurotatoria</taxon>
        <taxon>Bdelloidea</taxon>
        <taxon>Philodinida</taxon>
        <taxon>Philodinidae</taxon>
        <taxon>Rotaria</taxon>
    </lineage>
</organism>
<comment type="caution">
    <text evidence="2">The sequence shown here is derived from an EMBL/GenBank/DDBJ whole genome shotgun (WGS) entry which is preliminary data.</text>
</comment>
<feature type="region of interest" description="Disordered" evidence="1">
    <location>
        <begin position="1"/>
        <end position="42"/>
    </location>
</feature>
<dbReference type="Proteomes" id="UP000681720">
    <property type="component" value="Unassembled WGS sequence"/>
</dbReference>
<dbReference type="AlphaFoldDB" id="A0A8S3C4H1"/>
<sequence length="42" mass="4216">MTTMKQAPRASSIVSTSSSSSPSPSTTTAVSSANETAKMVIP</sequence>
<name>A0A8S3C4H1_9BILA</name>
<evidence type="ECO:0000256" key="1">
    <source>
        <dbReference type="SAM" id="MobiDB-lite"/>
    </source>
</evidence>
<proteinExistence type="predicted"/>
<dbReference type="EMBL" id="CAJOBJ010160572">
    <property type="protein sequence ID" value="CAF4844281.1"/>
    <property type="molecule type" value="Genomic_DNA"/>
</dbReference>
<evidence type="ECO:0000313" key="2">
    <source>
        <dbReference type="EMBL" id="CAF4844281.1"/>
    </source>
</evidence>
<reference evidence="2" key="1">
    <citation type="submission" date="2021-02" db="EMBL/GenBank/DDBJ databases">
        <authorList>
            <person name="Nowell W R."/>
        </authorList>
    </citation>
    <scope>NUCLEOTIDE SEQUENCE</scope>
</reference>
<feature type="compositionally biased region" description="Low complexity" evidence="1">
    <location>
        <begin position="10"/>
        <end position="32"/>
    </location>
</feature>